<dbReference type="EMBL" id="CAFBNI010000062">
    <property type="protein sequence ID" value="CAB4946454.1"/>
    <property type="molecule type" value="Genomic_DNA"/>
</dbReference>
<evidence type="ECO:0000313" key="5">
    <source>
        <dbReference type="EMBL" id="CAB4946454.1"/>
    </source>
</evidence>
<accession>A0A6J6WWT4</accession>
<evidence type="ECO:0000313" key="4">
    <source>
        <dbReference type="EMBL" id="CAB4789500.1"/>
    </source>
</evidence>
<dbReference type="EMBL" id="CAEZUF010000093">
    <property type="protein sequence ID" value="CAB4597170.1"/>
    <property type="molecule type" value="Genomic_DNA"/>
</dbReference>
<protein>
    <submittedName>
        <fullName evidence="4">Unannotated protein</fullName>
    </submittedName>
</protein>
<keyword evidence="2" id="KW-1133">Transmembrane helix</keyword>
<dbReference type="AlphaFoldDB" id="A0A6J6WWT4"/>
<name>A0A6J6WWT4_9ZZZZ</name>
<feature type="region of interest" description="Disordered" evidence="1">
    <location>
        <begin position="1"/>
        <end position="54"/>
    </location>
</feature>
<dbReference type="EMBL" id="CAFAAE010000045">
    <property type="protein sequence ID" value="CAB4789500.1"/>
    <property type="molecule type" value="Genomic_DNA"/>
</dbReference>
<feature type="transmembrane region" description="Helical" evidence="2">
    <location>
        <begin position="121"/>
        <end position="138"/>
    </location>
</feature>
<evidence type="ECO:0000256" key="1">
    <source>
        <dbReference type="SAM" id="MobiDB-lite"/>
    </source>
</evidence>
<gene>
    <name evidence="3" type="ORF">UFOPK1791_00898</name>
    <name evidence="4" type="ORF">UFOPK2982_00449</name>
    <name evidence="5" type="ORF">UFOPK3783_00604</name>
</gene>
<feature type="compositionally biased region" description="Basic and acidic residues" evidence="1">
    <location>
        <begin position="42"/>
        <end position="53"/>
    </location>
</feature>
<proteinExistence type="predicted"/>
<dbReference type="Pfam" id="PF11241">
    <property type="entry name" value="DUF3043"/>
    <property type="match status" value="1"/>
</dbReference>
<organism evidence="4">
    <name type="scientific">freshwater metagenome</name>
    <dbReference type="NCBI Taxonomy" id="449393"/>
    <lineage>
        <taxon>unclassified sequences</taxon>
        <taxon>metagenomes</taxon>
        <taxon>ecological metagenomes</taxon>
    </lineage>
</organism>
<feature type="transmembrane region" description="Helical" evidence="2">
    <location>
        <begin position="96"/>
        <end position="115"/>
    </location>
</feature>
<evidence type="ECO:0000256" key="2">
    <source>
        <dbReference type="SAM" id="Phobius"/>
    </source>
</evidence>
<dbReference type="InterPro" id="IPR021403">
    <property type="entry name" value="DUF3043"/>
</dbReference>
<keyword evidence="2" id="KW-0812">Transmembrane</keyword>
<keyword evidence="2" id="KW-0472">Membrane</keyword>
<reference evidence="4" key="1">
    <citation type="submission" date="2020-05" db="EMBL/GenBank/DDBJ databases">
        <authorList>
            <person name="Chiriac C."/>
            <person name="Salcher M."/>
            <person name="Ghai R."/>
            <person name="Kavagutti S V."/>
        </authorList>
    </citation>
    <scope>NUCLEOTIDE SEQUENCE</scope>
</reference>
<sequence length="184" mass="21049">MSPKKSDSASEKPAVGKGRPTPKRKVAEQANVTNRLAPASTREGKKIQREQLRQQRVQTRAAYMRGEESAMPPRDRGQVKRFVRNYVDSRRSIGEYFLPIVMLVLILTVIPIAYIQFLAIMLMYSCLLFSIIDGIILSRKLKKEVAARFPNEITKGIGMYGWLRSTQIRRLRAPSPQIKRGEKF</sequence>
<evidence type="ECO:0000313" key="3">
    <source>
        <dbReference type="EMBL" id="CAB4597170.1"/>
    </source>
</evidence>
<feature type="compositionally biased region" description="Basic and acidic residues" evidence="1">
    <location>
        <begin position="1"/>
        <end position="10"/>
    </location>
</feature>